<comment type="caution">
    <text evidence="3">The sequence shown here is derived from an EMBL/GenBank/DDBJ whole genome shotgun (WGS) entry which is preliminary data.</text>
</comment>
<keyword evidence="2" id="KW-1133">Transmembrane helix</keyword>
<evidence type="ECO:0000256" key="1">
    <source>
        <dbReference type="SAM" id="MobiDB-lite"/>
    </source>
</evidence>
<evidence type="ECO:0000256" key="2">
    <source>
        <dbReference type="SAM" id="Phobius"/>
    </source>
</evidence>
<feature type="transmembrane region" description="Helical" evidence="2">
    <location>
        <begin position="29"/>
        <end position="53"/>
    </location>
</feature>
<keyword evidence="2" id="KW-0472">Membrane</keyword>
<keyword evidence="2" id="KW-0812">Transmembrane</keyword>
<dbReference type="EMBL" id="JACNJZ010000044">
    <property type="protein sequence ID" value="MBC8316605.1"/>
    <property type="molecule type" value="Genomic_DNA"/>
</dbReference>
<dbReference type="InterPro" id="IPR011744">
    <property type="entry name" value="ATPase_gene1"/>
</dbReference>
<dbReference type="Proteomes" id="UP000614424">
    <property type="component" value="Unassembled WGS sequence"/>
</dbReference>
<feature type="region of interest" description="Disordered" evidence="1">
    <location>
        <begin position="1"/>
        <end position="21"/>
    </location>
</feature>
<dbReference type="NCBIfam" id="TIGR02230">
    <property type="entry name" value="ATPase_gene1"/>
    <property type="match status" value="1"/>
</dbReference>
<sequence length="106" mass="12172">MSHPGDKFPKQVHDREKRKLDARQEGKKIWFGLGMFGVVGWSIALPTVVAGFLGTWIDSQWPSRYSWTLMLILGGLGFGCFTAWNWIQKESIDLTTRKNNRTENND</sequence>
<dbReference type="Pfam" id="PF09527">
    <property type="entry name" value="ATPase_gene1"/>
    <property type="match status" value="1"/>
</dbReference>
<dbReference type="InterPro" id="IPR032820">
    <property type="entry name" value="ATPase_put"/>
</dbReference>
<feature type="transmembrane region" description="Helical" evidence="2">
    <location>
        <begin position="65"/>
        <end position="87"/>
    </location>
</feature>
<evidence type="ECO:0000313" key="4">
    <source>
        <dbReference type="Proteomes" id="UP000614424"/>
    </source>
</evidence>
<gene>
    <name evidence="3" type="ORF">H8E41_01775</name>
</gene>
<reference evidence="3 4" key="1">
    <citation type="submission" date="2020-08" db="EMBL/GenBank/DDBJ databases">
        <title>Bridging the membrane lipid divide: bacteria of the FCB group superphylum have the potential to synthesize archaeal ether lipids.</title>
        <authorList>
            <person name="Villanueva L."/>
            <person name="Von Meijenfeldt F.A.B."/>
            <person name="Westbye A.B."/>
            <person name="Yadav S."/>
            <person name="Hopmans E.C."/>
            <person name="Dutilh B.E."/>
            <person name="Sinninghe Damste J.S."/>
        </authorList>
    </citation>
    <scope>NUCLEOTIDE SEQUENCE [LARGE SCALE GENOMIC DNA]</scope>
    <source>
        <strain evidence="3">NIOZ-UU47</strain>
    </source>
</reference>
<evidence type="ECO:0000313" key="3">
    <source>
        <dbReference type="EMBL" id="MBC8316605.1"/>
    </source>
</evidence>
<protein>
    <submittedName>
        <fullName evidence="3">AtpZ/AtpI family protein</fullName>
    </submittedName>
</protein>
<organism evidence="3 4">
    <name type="scientific">Candidatus Desulfobia pelagia</name>
    <dbReference type="NCBI Taxonomy" id="2841692"/>
    <lineage>
        <taxon>Bacteria</taxon>
        <taxon>Pseudomonadati</taxon>
        <taxon>Thermodesulfobacteriota</taxon>
        <taxon>Desulfobulbia</taxon>
        <taxon>Desulfobulbales</taxon>
        <taxon>Desulfobulbaceae</taxon>
        <taxon>Candidatus Desulfobia</taxon>
    </lineage>
</organism>
<proteinExistence type="predicted"/>
<name>A0A8J6NAA8_9BACT</name>
<dbReference type="AlphaFoldDB" id="A0A8J6NAA8"/>
<accession>A0A8J6NAA8</accession>